<evidence type="ECO:0000256" key="4">
    <source>
        <dbReference type="ARBA" id="ARBA00022840"/>
    </source>
</evidence>
<sequence>MTTYEAARDAFRWEVPETFNFGADVVDYWASARPDHLALIWCDDAGNERRFTYADMAEATNRVANALKARGVKRGDRVIVMLPRLPEWQMAMVGCLKLGAIPIPCVEMLTERDIAYRLENSGATGAITTADNTHKFAGGDALKARLSVGGAVGGAGDGWDDFAAASADAAPDFAPARLGAEEPAIMYYTSGSTGHPKGVLHASRGLFAWRVSAWYWLTLGPDDVMWCTADTGWSKAGTSILFGPWSCGSTVVFYHGRYDPKLRLETLARHRVSVYCAAATELRRLVQEDVSGHDLSALRLTVSAGESVNPEIVRAWRRLTGVDLLDGYGQTETLMTVLNYPPLPVKPGSMGKPLPGTDAAVLDADGRIAPPETVGRLVIGLPNPQIMLGYWKEPERTAANRVAVDGREWFLTGDLARMDGDGYLFYEGRSDDVINSAGYRIGPMEVENVLMEHEAVAECAAVASPHEERGEVVKAFVVLKRGFEGSDALVKDLQDHCKRLTGPYKYPRRVAFVDDLPKTASGKIRRRELRDREFAGWTRGAGA</sequence>
<feature type="domain" description="AMP-binding enzyme C-terminal" evidence="6">
    <location>
        <begin position="445"/>
        <end position="523"/>
    </location>
</feature>
<name>A0A9J6PCC8_9PROT</name>
<protein>
    <submittedName>
        <fullName evidence="7">AMP-binding protein</fullName>
    </submittedName>
</protein>
<dbReference type="PANTHER" id="PTHR43605">
    <property type="entry name" value="ACYL-COENZYME A SYNTHETASE"/>
    <property type="match status" value="1"/>
</dbReference>
<evidence type="ECO:0000256" key="2">
    <source>
        <dbReference type="ARBA" id="ARBA00022598"/>
    </source>
</evidence>
<dbReference type="InterPro" id="IPR051087">
    <property type="entry name" value="Mitochondrial_ACSM"/>
</dbReference>
<keyword evidence="3" id="KW-0547">Nucleotide-binding</keyword>
<dbReference type="FunFam" id="3.30.300.30:FF:000005">
    <property type="entry name" value="Acyl-coenzyme A synthetase ACSM5, mitochondrial"/>
    <property type="match status" value="1"/>
</dbReference>
<dbReference type="PANTHER" id="PTHR43605:SF10">
    <property type="entry name" value="ACYL-COA SYNTHETASE MEDIUM CHAIN FAMILY MEMBER 3"/>
    <property type="match status" value="1"/>
</dbReference>
<evidence type="ECO:0000256" key="3">
    <source>
        <dbReference type="ARBA" id="ARBA00022741"/>
    </source>
</evidence>
<comment type="similarity">
    <text evidence="1">Belongs to the ATP-dependent AMP-binding enzyme family.</text>
</comment>
<dbReference type="GO" id="GO:0004321">
    <property type="term" value="F:fatty-acyl-CoA synthase activity"/>
    <property type="evidence" value="ECO:0007669"/>
    <property type="project" value="TreeGrafter"/>
</dbReference>
<dbReference type="SUPFAM" id="SSF56801">
    <property type="entry name" value="Acetyl-CoA synthetase-like"/>
    <property type="match status" value="1"/>
</dbReference>
<keyword evidence="8" id="KW-1185">Reference proteome</keyword>
<dbReference type="EMBL" id="JAMZFT010000002">
    <property type="protein sequence ID" value="MCP1336957.1"/>
    <property type="molecule type" value="Genomic_DNA"/>
</dbReference>
<dbReference type="Pfam" id="PF13193">
    <property type="entry name" value="AMP-binding_C"/>
    <property type="match status" value="1"/>
</dbReference>
<dbReference type="GO" id="GO:0006633">
    <property type="term" value="P:fatty acid biosynthetic process"/>
    <property type="evidence" value="ECO:0007669"/>
    <property type="project" value="TreeGrafter"/>
</dbReference>
<dbReference type="RefSeq" id="WP_269332897.1">
    <property type="nucleotide sequence ID" value="NZ_JAMZFT010000002.1"/>
</dbReference>
<dbReference type="AlphaFoldDB" id="A0A9J6PCC8"/>
<dbReference type="InterPro" id="IPR025110">
    <property type="entry name" value="AMP-bd_C"/>
</dbReference>
<evidence type="ECO:0000259" key="5">
    <source>
        <dbReference type="Pfam" id="PF00501"/>
    </source>
</evidence>
<proteinExistence type="inferred from homology"/>
<dbReference type="InterPro" id="IPR045851">
    <property type="entry name" value="AMP-bd_C_sf"/>
</dbReference>
<dbReference type="Gene3D" id="3.30.300.30">
    <property type="match status" value="1"/>
</dbReference>
<dbReference type="Gene3D" id="3.40.50.12780">
    <property type="entry name" value="N-terminal domain of ligase-like"/>
    <property type="match status" value="1"/>
</dbReference>
<dbReference type="InterPro" id="IPR000873">
    <property type="entry name" value="AMP-dep_synth/lig_dom"/>
</dbReference>
<dbReference type="GO" id="GO:0006637">
    <property type="term" value="P:acyl-CoA metabolic process"/>
    <property type="evidence" value="ECO:0007669"/>
    <property type="project" value="TreeGrafter"/>
</dbReference>
<dbReference type="InterPro" id="IPR042099">
    <property type="entry name" value="ANL_N_sf"/>
</dbReference>
<accession>A0A9J6PCC8</accession>
<evidence type="ECO:0000313" key="8">
    <source>
        <dbReference type="Proteomes" id="UP001055804"/>
    </source>
</evidence>
<reference evidence="7" key="1">
    <citation type="submission" date="2022-06" db="EMBL/GenBank/DDBJ databases">
        <title>Isolation and Genomics of Futiania mangrovii gen. nov., sp. nov., a Rare and Metabolically-versatile member in the Class Alphaproteobacteria.</title>
        <authorList>
            <person name="Liu L."/>
            <person name="Huang W.-C."/>
            <person name="Pan J."/>
            <person name="Li J."/>
            <person name="Huang Y."/>
            <person name="Du H."/>
            <person name="Liu Y."/>
            <person name="Li M."/>
        </authorList>
    </citation>
    <scope>NUCLEOTIDE SEQUENCE</scope>
    <source>
        <strain evidence="7">FT118</strain>
    </source>
</reference>
<dbReference type="Pfam" id="PF00501">
    <property type="entry name" value="AMP-binding"/>
    <property type="match status" value="1"/>
</dbReference>
<dbReference type="GO" id="GO:0005524">
    <property type="term" value="F:ATP binding"/>
    <property type="evidence" value="ECO:0007669"/>
    <property type="project" value="UniProtKB-KW"/>
</dbReference>
<keyword evidence="2" id="KW-0436">Ligase</keyword>
<evidence type="ECO:0000256" key="1">
    <source>
        <dbReference type="ARBA" id="ARBA00006432"/>
    </source>
</evidence>
<gene>
    <name evidence="7" type="ORF">NJQ99_11095</name>
</gene>
<dbReference type="Proteomes" id="UP001055804">
    <property type="component" value="Unassembled WGS sequence"/>
</dbReference>
<organism evidence="7 8">
    <name type="scientific">Futiania mangrovi</name>
    <dbReference type="NCBI Taxonomy" id="2959716"/>
    <lineage>
        <taxon>Bacteria</taxon>
        <taxon>Pseudomonadati</taxon>
        <taxon>Pseudomonadota</taxon>
        <taxon>Alphaproteobacteria</taxon>
        <taxon>Futianiales</taxon>
        <taxon>Futianiaceae</taxon>
        <taxon>Futiania</taxon>
    </lineage>
</organism>
<dbReference type="GO" id="GO:0016405">
    <property type="term" value="F:CoA-ligase activity"/>
    <property type="evidence" value="ECO:0007669"/>
    <property type="project" value="UniProtKB-ARBA"/>
</dbReference>
<evidence type="ECO:0000313" key="7">
    <source>
        <dbReference type="EMBL" id="MCP1336957.1"/>
    </source>
</evidence>
<evidence type="ECO:0000259" key="6">
    <source>
        <dbReference type="Pfam" id="PF13193"/>
    </source>
</evidence>
<feature type="domain" description="AMP-dependent synthetase/ligase" evidence="5">
    <location>
        <begin position="28"/>
        <end position="391"/>
    </location>
</feature>
<dbReference type="PROSITE" id="PS00455">
    <property type="entry name" value="AMP_BINDING"/>
    <property type="match status" value="1"/>
</dbReference>
<comment type="caution">
    <text evidence="7">The sequence shown here is derived from an EMBL/GenBank/DDBJ whole genome shotgun (WGS) entry which is preliminary data.</text>
</comment>
<dbReference type="GO" id="GO:0015645">
    <property type="term" value="F:fatty acid ligase activity"/>
    <property type="evidence" value="ECO:0007669"/>
    <property type="project" value="TreeGrafter"/>
</dbReference>
<keyword evidence="4" id="KW-0067">ATP-binding</keyword>
<dbReference type="InterPro" id="IPR020845">
    <property type="entry name" value="AMP-binding_CS"/>
</dbReference>